<reference evidence="3" key="1">
    <citation type="submission" date="2025-08" db="UniProtKB">
        <authorList>
            <consortium name="RefSeq"/>
        </authorList>
    </citation>
    <scope>IDENTIFICATION</scope>
    <source>
        <tissue evidence="3">Brain</tissue>
    </source>
</reference>
<dbReference type="AlphaFoldDB" id="A0A8U0UUY9"/>
<feature type="region of interest" description="Disordered" evidence="1">
    <location>
        <begin position="83"/>
        <end position="114"/>
    </location>
</feature>
<dbReference type="RefSeq" id="XP_044929629.1">
    <property type="nucleotide sequence ID" value="XM_045073694.1"/>
</dbReference>
<protein>
    <submittedName>
        <fullName evidence="3">Uncharacterized protein LOC101687023 isoform X2</fullName>
    </submittedName>
</protein>
<gene>
    <name evidence="3" type="primary">LOC101687023</name>
</gene>
<evidence type="ECO:0000313" key="2">
    <source>
        <dbReference type="Proteomes" id="UP000000715"/>
    </source>
</evidence>
<organism evidence="2 3">
    <name type="scientific">Mustela putorius furo</name>
    <name type="common">European domestic ferret</name>
    <name type="synonym">Mustela furo</name>
    <dbReference type="NCBI Taxonomy" id="9669"/>
    <lineage>
        <taxon>Eukaryota</taxon>
        <taxon>Metazoa</taxon>
        <taxon>Chordata</taxon>
        <taxon>Craniata</taxon>
        <taxon>Vertebrata</taxon>
        <taxon>Euteleostomi</taxon>
        <taxon>Mammalia</taxon>
        <taxon>Eutheria</taxon>
        <taxon>Laurasiatheria</taxon>
        <taxon>Carnivora</taxon>
        <taxon>Caniformia</taxon>
        <taxon>Musteloidea</taxon>
        <taxon>Mustelidae</taxon>
        <taxon>Mustelinae</taxon>
        <taxon>Mustela</taxon>
    </lineage>
</organism>
<feature type="region of interest" description="Disordered" evidence="1">
    <location>
        <begin position="150"/>
        <end position="183"/>
    </location>
</feature>
<dbReference type="GeneID" id="101687023"/>
<accession>A0A8U0UUY9</accession>
<name>A0A8U0UUY9_MUSPF</name>
<dbReference type="Proteomes" id="UP000000715">
    <property type="component" value="Unplaced"/>
</dbReference>
<evidence type="ECO:0000313" key="3">
    <source>
        <dbReference type="RefSeq" id="XP_044929629.1"/>
    </source>
</evidence>
<sequence length="183" mass="20481">MDVLCPFFRLQISPFFTDTCRPCTLWIQPVLLALWKFPFFLLPSPLPWIICVPESISLWEKQVQRLRSGDGLVQSHSAGWTTAHDPIRAGQRGASGRAHSDPKPVNPEFRPTSSLPGGLLWGQHDFREPQLPRPGGITAVRMRLEACRSSVEVTESRLRTSFQRSSGHPGNKQEDGGGMPRVK</sequence>
<evidence type="ECO:0000256" key="1">
    <source>
        <dbReference type="SAM" id="MobiDB-lite"/>
    </source>
</evidence>
<proteinExistence type="predicted"/>
<feature type="compositionally biased region" description="Polar residues" evidence="1">
    <location>
        <begin position="159"/>
        <end position="168"/>
    </location>
</feature>
<keyword evidence="2" id="KW-1185">Reference proteome</keyword>